<keyword evidence="2" id="KW-1185">Reference proteome</keyword>
<evidence type="ECO:0000313" key="1">
    <source>
        <dbReference type="EMBL" id="SJL03229.1"/>
    </source>
</evidence>
<dbReference type="OrthoDB" id="10641973at2759"/>
<name>A0A284R3C8_ARMOS</name>
<protein>
    <submittedName>
        <fullName evidence="1">Uncharacterized protein</fullName>
    </submittedName>
</protein>
<dbReference type="EMBL" id="FUEG01000004">
    <property type="protein sequence ID" value="SJL03229.1"/>
    <property type="molecule type" value="Genomic_DNA"/>
</dbReference>
<sequence>MQMHPGGEVAKGFKSRRPPFRILSRRLFSLAPFIDANELVFTPVETNITPASAGPDFDSCAIERPAGRRKSARFHHPFVKRPAIQYTFRSFVVLTFGRERVSKRSLTSRFMFIISSYM</sequence>
<dbReference type="Proteomes" id="UP000219338">
    <property type="component" value="Unassembled WGS sequence"/>
</dbReference>
<evidence type="ECO:0000313" key="2">
    <source>
        <dbReference type="Proteomes" id="UP000219338"/>
    </source>
</evidence>
<reference evidence="2" key="1">
    <citation type="journal article" date="2017" name="Nat. Ecol. Evol.">
        <title>Genome expansion and lineage-specific genetic innovations in the forest pathogenic fungi Armillaria.</title>
        <authorList>
            <person name="Sipos G."/>
            <person name="Prasanna A.N."/>
            <person name="Walter M.C."/>
            <person name="O'Connor E."/>
            <person name="Balint B."/>
            <person name="Krizsan K."/>
            <person name="Kiss B."/>
            <person name="Hess J."/>
            <person name="Varga T."/>
            <person name="Slot J."/>
            <person name="Riley R."/>
            <person name="Boka B."/>
            <person name="Rigling D."/>
            <person name="Barry K."/>
            <person name="Lee J."/>
            <person name="Mihaltcheva S."/>
            <person name="LaButti K."/>
            <person name="Lipzen A."/>
            <person name="Waldron R."/>
            <person name="Moloney N.M."/>
            <person name="Sperisen C."/>
            <person name="Kredics L."/>
            <person name="Vagvoelgyi C."/>
            <person name="Patrignani A."/>
            <person name="Fitzpatrick D."/>
            <person name="Nagy I."/>
            <person name="Doyle S."/>
            <person name="Anderson J.B."/>
            <person name="Grigoriev I.V."/>
            <person name="Gueldener U."/>
            <person name="Muensterkoetter M."/>
            <person name="Nagy L.G."/>
        </authorList>
    </citation>
    <scope>NUCLEOTIDE SEQUENCE [LARGE SCALE GENOMIC DNA]</scope>
    <source>
        <strain evidence="2">C18/9</strain>
    </source>
</reference>
<proteinExistence type="predicted"/>
<gene>
    <name evidence="1" type="ORF">ARMOST_06579</name>
</gene>
<organism evidence="1 2">
    <name type="scientific">Armillaria ostoyae</name>
    <name type="common">Armillaria root rot fungus</name>
    <dbReference type="NCBI Taxonomy" id="47428"/>
    <lineage>
        <taxon>Eukaryota</taxon>
        <taxon>Fungi</taxon>
        <taxon>Dikarya</taxon>
        <taxon>Basidiomycota</taxon>
        <taxon>Agaricomycotina</taxon>
        <taxon>Agaricomycetes</taxon>
        <taxon>Agaricomycetidae</taxon>
        <taxon>Agaricales</taxon>
        <taxon>Marasmiineae</taxon>
        <taxon>Physalacriaceae</taxon>
        <taxon>Armillaria</taxon>
    </lineage>
</organism>
<dbReference type="AlphaFoldDB" id="A0A284R3C8"/>
<accession>A0A284R3C8</accession>